<dbReference type="OrthoDB" id="3174087at2"/>
<keyword evidence="3" id="KW-1185">Reference proteome</keyword>
<dbReference type="PANTHER" id="PTHR48079">
    <property type="entry name" value="PROTEIN YEEZ"/>
    <property type="match status" value="1"/>
</dbReference>
<dbReference type="AlphaFoldDB" id="A0A4R6Z794"/>
<proteinExistence type="predicted"/>
<dbReference type="Proteomes" id="UP000295293">
    <property type="component" value="Unassembled WGS sequence"/>
</dbReference>
<sequence length="336" mass="36914">MKILVTGGGGFLGKAICKQLVARGHEVRALNRHDYPELKTLGVEQRLGDLRSLDQVATAAAGCDAIVHTAAKAGAWGSLLDYYETNVRGTDVVLAACEIHNIRRLVYTSSPSVVHNGKDLNGVNESTPYATHFLAPYPQTKALAEQRVLAANSPQLATVALRPHLIWGPGDPHLLPRILQRSEKGRLRHIGDTPKKIDTVYVDNAAEAHVLALDKLQPGSPIAGKAYFITQGEPVNQDAMINALLKAAGLPPETRRISLDFARFAGTYMERIWKLLRIKSEPPLTRFIVEQLSTAHWFSIAAARRDLGYSPRVTTNEGLARVGEYLARQRMQQRKG</sequence>
<protein>
    <submittedName>
        <fullName evidence="2">Nucleoside-diphosphate-sugar epimerase</fullName>
    </submittedName>
</protein>
<dbReference type="GO" id="GO:0016616">
    <property type="term" value="F:oxidoreductase activity, acting on the CH-OH group of donors, NAD or NADP as acceptor"/>
    <property type="evidence" value="ECO:0007669"/>
    <property type="project" value="InterPro"/>
</dbReference>
<name>A0A4R6Z794_9GAMM</name>
<accession>A0A4R6Z794</accession>
<evidence type="ECO:0000313" key="2">
    <source>
        <dbReference type="EMBL" id="TDR47594.1"/>
    </source>
</evidence>
<comment type="caution">
    <text evidence="2">The sequence shown here is derived from an EMBL/GenBank/DDBJ whole genome shotgun (WGS) entry which is preliminary data.</text>
</comment>
<gene>
    <name evidence="2" type="ORF">DFR29_102254</name>
</gene>
<dbReference type="GO" id="GO:0006694">
    <property type="term" value="P:steroid biosynthetic process"/>
    <property type="evidence" value="ECO:0007669"/>
    <property type="project" value="InterPro"/>
</dbReference>
<organism evidence="2 3">
    <name type="scientific">Tahibacter aquaticus</name>
    <dbReference type="NCBI Taxonomy" id="520092"/>
    <lineage>
        <taxon>Bacteria</taxon>
        <taxon>Pseudomonadati</taxon>
        <taxon>Pseudomonadota</taxon>
        <taxon>Gammaproteobacteria</taxon>
        <taxon>Lysobacterales</taxon>
        <taxon>Rhodanobacteraceae</taxon>
        <taxon>Tahibacter</taxon>
    </lineage>
</organism>
<dbReference type="InterPro" id="IPR051783">
    <property type="entry name" value="NAD(P)-dependent_oxidoreduct"/>
</dbReference>
<dbReference type="EMBL" id="SNZH01000002">
    <property type="protein sequence ID" value="TDR47594.1"/>
    <property type="molecule type" value="Genomic_DNA"/>
</dbReference>
<evidence type="ECO:0000259" key="1">
    <source>
        <dbReference type="Pfam" id="PF01073"/>
    </source>
</evidence>
<dbReference type="InterPro" id="IPR002225">
    <property type="entry name" value="3Beta_OHSteriod_DH/Estase"/>
</dbReference>
<feature type="domain" description="3-beta hydroxysteroid dehydrogenase/isomerase" evidence="1">
    <location>
        <begin position="4"/>
        <end position="254"/>
    </location>
</feature>
<dbReference type="GO" id="GO:0004029">
    <property type="term" value="F:aldehyde dehydrogenase (NAD+) activity"/>
    <property type="evidence" value="ECO:0007669"/>
    <property type="project" value="TreeGrafter"/>
</dbReference>
<evidence type="ECO:0000313" key="3">
    <source>
        <dbReference type="Proteomes" id="UP000295293"/>
    </source>
</evidence>
<dbReference type="PANTHER" id="PTHR48079:SF6">
    <property type="entry name" value="NAD(P)-BINDING DOMAIN-CONTAINING PROTEIN-RELATED"/>
    <property type="match status" value="1"/>
</dbReference>
<dbReference type="Pfam" id="PF01073">
    <property type="entry name" value="3Beta_HSD"/>
    <property type="match status" value="1"/>
</dbReference>
<dbReference type="RefSeq" id="WP_133817311.1">
    <property type="nucleotide sequence ID" value="NZ_SNZH01000002.1"/>
</dbReference>
<reference evidence="2 3" key="1">
    <citation type="submission" date="2019-03" db="EMBL/GenBank/DDBJ databases">
        <title>Genomic Encyclopedia of Type Strains, Phase IV (KMG-IV): sequencing the most valuable type-strain genomes for metagenomic binning, comparative biology and taxonomic classification.</title>
        <authorList>
            <person name="Goeker M."/>
        </authorList>
    </citation>
    <scope>NUCLEOTIDE SEQUENCE [LARGE SCALE GENOMIC DNA]</scope>
    <source>
        <strain evidence="2 3">DSM 21667</strain>
    </source>
</reference>
<dbReference type="Gene3D" id="3.40.50.720">
    <property type="entry name" value="NAD(P)-binding Rossmann-like Domain"/>
    <property type="match status" value="1"/>
</dbReference>
<dbReference type="InterPro" id="IPR036291">
    <property type="entry name" value="NAD(P)-bd_dom_sf"/>
</dbReference>
<dbReference type="SUPFAM" id="SSF51735">
    <property type="entry name" value="NAD(P)-binding Rossmann-fold domains"/>
    <property type="match status" value="1"/>
</dbReference>
<dbReference type="GO" id="GO:0005737">
    <property type="term" value="C:cytoplasm"/>
    <property type="evidence" value="ECO:0007669"/>
    <property type="project" value="TreeGrafter"/>
</dbReference>